<dbReference type="GO" id="GO:0004239">
    <property type="term" value="F:initiator methionyl aminopeptidase activity"/>
    <property type="evidence" value="ECO:0007669"/>
    <property type="project" value="UniProtKB-UniRule"/>
</dbReference>
<comment type="subunit">
    <text evidence="6">Monomer.</text>
</comment>
<dbReference type="EC" id="3.4.11.18" evidence="6 7"/>
<keyword evidence="5 6" id="KW-0378">Hydrolase</keyword>
<feature type="binding site" evidence="6">
    <location>
        <position position="203"/>
    </location>
    <ligand>
        <name>a divalent metal cation</name>
        <dbReference type="ChEBI" id="CHEBI:60240"/>
        <label>2</label>
        <note>catalytic</note>
    </ligand>
</feature>
<evidence type="ECO:0000256" key="1">
    <source>
        <dbReference type="ARBA" id="ARBA00002521"/>
    </source>
</evidence>
<comment type="function">
    <text evidence="1 6">Removes the N-terminal methionine from nascent proteins. The N-terminal methionine is often cleaved when the second residue in the primary sequence is small and uncharged (Met-Ala-, Cys, Gly, Pro, Ser, Thr, or Val). Requires deformylation of the N(alpha)-formylated initiator methionine before it can be hydrolyzed.</text>
</comment>
<comment type="similarity">
    <text evidence="6">Belongs to the peptidase M24A family. Methionine aminopeptidase type 1 subfamily.</text>
</comment>
<feature type="binding site" evidence="6">
    <location>
        <position position="95"/>
    </location>
    <ligand>
        <name>a divalent metal cation</name>
        <dbReference type="ChEBI" id="CHEBI:60240"/>
        <label>1</label>
    </ligand>
</feature>
<evidence type="ECO:0000256" key="3">
    <source>
        <dbReference type="ARBA" id="ARBA00022670"/>
    </source>
</evidence>
<dbReference type="PRINTS" id="PR00599">
    <property type="entry name" value="MAPEPTIDASE"/>
</dbReference>
<dbReference type="PROSITE" id="PS00680">
    <property type="entry name" value="MAP_1"/>
    <property type="match status" value="1"/>
</dbReference>
<evidence type="ECO:0000313" key="10">
    <source>
        <dbReference type="Proteomes" id="UP000231896"/>
    </source>
</evidence>
<dbReference type="STRING" id="1408435.GCA_000685885_00409"/>
<feature type="binding site" evidence="6">
    <location>
        <position position="234"/>
    </location>
    <ligand>
        <name>a divalent metal cation</name>
        <dbReference type="ChEBI" id="CHEBI:60240"/>
        <label>1</label>
    </ligand>
</feature>
<keyword evidence="3 6" id="KW-0645">Protease</keyword>
<evidence type="ECO:0000256" key="2">
    <source>
        <dbReference type="ARBA" id="ARBA00022438"/>
    </source>
</evidence>
<evidence type="ECO:0000313" key="9">
    <source>
        <dbReference type="EMBL" id="ATZ17753.1"/>
    </source>
</evidence>
<feature type="domain" description="Peptidase M24" evidence="8">
    <location>
        <begin position="12"/>
        <end position="241"/>
    </location>
</feature>
<dbReference type="PANTHER" id="PTHR43330:SF27">
    <property type="entry name" value="METHIONINE AMINOPEPTIDASE"/>
    <property type="match status" value="1"/>
</dbReference>
<dbReference type="AlphaFoldDB" id="A0A2K8NYN8"/>
<feature type="binding site" evidence="6">
    <location>
        <position position="177"/>
    </location>
    <ligand>
        <name>substrate</name>
    </ligand>
</feature>
<sequence>MVVTIKSPQEIEKMRVAGQVLSEAIDMLKSMIKPGVNCLDLDKEFEKFITEKKCQSNFKGYHGYPKTICVSINEQLVHGIPQDRILQEGDIVSVDTGCIFEGYHADSAFTMIVGIAKDKKHDILLKVTEECLDLAIKALAPGLRIGTIGNIVQTHAESFGFGVPRDYTGHGIGTQMHEDPFIPNYGRKDTGMRLQAGMVICIEPMIQIGTYKTKLAADNWTVLSADKSMTAHFEHTILITDSGYEVLTKSKR</sequence>
<evidence type="ECO:0000256" key="5">
    <source>
        <dbReference type="ARBA" id="ARBA00022801"/>
    </source>
</evidence>
<evidence type="ECO:0000256" key="7">
    <source>
        <dbReference type="RuleBase" id="RU003653"/>
    </source>
</evidence>
<comment type="catalytic activity">
    <reaction evidence="6 7">
        <text>Release of N-terminal amino acids, preferentially methionine, from peptides and arylamides.</text>
        <dbReference type="EC" id="3.4.11.18"/>
    </reaction>
</comment>
<dbReference type="Pfam" id="PF00557">
    <property type="entry name" value="Peptidase_M24"/>
    <property type="match status" value="1"/>
</dbReference>
<dbReference type="NCBIfam" id="TIGR00500">
    <property type="entry name" value="met_pdase_I"/>
    <property type="match status" value="1"/>
</dbReference>
<dbReference type="InterPro" id="IPR036005">
    <property type="entry name" value="Creatinase/aminopeptidase-like"/>
</dbReference>
<evidence type="ECO:0000256" key="6">
    <source>
        <dbReference type="HAMAP-Rule" id="MF_01974"/>
    </source>
</evidence>
<protein>
    <recommendedName>
        <fullName evidence="6 7">Methionine aminopeptidase</fullName>
        <shortName evidence="6">MAP</shortName>
        <shortName evidence="6">MetAP</shortName>
        <ecNumber evidence="6 7">3.4.11.18</ecNumber>
    </recommendedName>
    <alternativeName>
        <fullName evidence="6">Peptidase M</fullName>
    </alternativeName>
</protein>
<feature type="binding site" evidence="6">
    <location>
        <position position="170"/>
    </location>
    <ligand>
        <name>a divalent metal cation</name>
        <dbReference type="ChEBI" id="CHEBI:60240"/>
        <label>2</label>
        <note>catalytic</note>
    </ligand>
</feature>
<comment type="cofactor">
    <cofactor evidence="6">
        <name>Co(2+)</name>
        <dbReference type="ChEBI" id="CHEBI:48828"/>
    </cofactor>
    <cofactor evidence="6">
        <name>Zn(2+)</name>
        <dbReference type="ChEBI" id="CHEBI:29105"/>
    </cofactor>
    <cofactor evidence="6">
        <name>Mn(2+)</name>
        <dbReference type="ChEBI" id="CHEBI:29035"/>
    </cofactor>
    <cofactor evidence="6">
        <name>Fe(2+)</name>
        <dbReference type="ChEBI" id="CHEBI:29033"/>
    </cofactor>
    <text evidence="6">Binds 2 divalent metal cations per subunit. Has a high-affinity and a low affinity metal-binding site. The true nature of the physiological cofactor is under debate. The enzyme is active with cobalt, zinc, manganese or divalent iron ions. Most likely, methionine aminopeptidases function as mononuclear Fe(2+)-metalloproteases under physiological conditions, and the catalytically relevant metal-binding site has been assigned to the histidine-containing high-affinity site.</text>
</comment>
<proteinExistence type="inferred from homology"/>
<dbReference type="KEGG" id="eml:EMELA_v1c01710"/>
<reference evidence="9 10" key="1">
    <citation type="submission" date="2017-11" db="EMBL/GenBank/DDBJ databases">
        <title>Genome sequence of Entomoplasma melaleucae M1 (ATCC 49191).</title>
        <authorList>
            <person name="Lo W.-S."/>
            <person name="Gasparich G.E."/>
            <person name="Kuo C.-H."/>
        </authorList>
    </citation>
    <scope>NUCLEOTIDE SEQUENCE [LARGE SCALE GENOMIC DNA]</scope>
    <source>
        <strain evidence="9 10">M1</strain>
    </source>
</reference>
<keyword evidence="4 6" id="KW-0479">Metal-binding</keyword>
<feature type="binding site" evidence="6">
    <location>
        <position position="106"/>
    </location>
    <ligand>
        <name>a divalent metal cation</name>
        <dbReference type="ChEBI" id="CHEBI:60240"/>
        <label>2</label>
        <note>catalytic</note>
    </ligand>
</feature>
<dbReference type="Gene3D" id="3.90.230.10">
    <property type="entry name" value="Creatinase/methionine aminopeptidase superfamily"/>
    <property type="match status" value="1"/>
</dbReference>
<keyword evidence="10" id="KW-1185">Reference proteome</keyword>
<feature type="binding site" evidence="6">
    <location>
        <position position="78"/>
    </location>
    <ligand>
        <name>substrate</name>
    </ligand>
</feature>
<dbReference type="OrthoDB" id="9806388at2"/>
<name>A0A2K8NYN8_9MOLU</name>
<dbReference type="GO" id="GO:0070006">
    <property type="term" value="F:metalloaminopeptidase activity"/>
    <property type="evidence" value="ECO:0007669"/>
    <property type="project" value="UniProtKB-UniRule"/>
</dbReference>
<dbReference type="RefSeq" id="WP_028124059.1">
    <property type="nucleotide sequence ID" value="NZ_CP024964.1"/>
</dbReference>
<dbReference type="CDD" id="cd01086">
    <property type="entry name" value="MetAP1"/>
    <property type="match status" value="1"/>
</dbReference>
<dbReference type="InterPro" id="IPR002467">
    <property type="entry name" value="Pept_M24A_MAP1"/>
</dbReference>
<keyword evidence="2 6" id="KW-0031">Aminopeptidase</keyword>
<dbReference type="EMBL" id="CP024964">
    <property type="protein sequence ID" value="ATZ17753.1"/>
    <property type="molecule type" value="Genomic_DNA"/>
</dbReference>
<dbReference type="GO" id="GO:0006508">
    <property type="term" value="P:proteolysis"/>
    <property type="evidence" value="ECO:0007669"/>
    <property type="project" value="UniProtKB-KW"/>
</dbReference>
<dbReference type="GO" id="GO:0005829">
    <property type="term" value="C:cytosol"/>
    <property type="evidence" value="ECO:0007669"/>
    <property type="project" value="TreeGrafter"/>
</dbReference>
<dbReference type="HAMAP" id="MF_01974">
    <property type="entry name" value="MetAP_1"/>
    <property type="match status" value="1"/>
</dbReference>
<dbReference type="GO" id="GO:0046872">
    <property type="term" value="F:metal ion binding"/>
    <property type="evidence" value="ECO:0007669"/>
    <property type="project" value="UniProtKB-UniRule"/>
</dbReference>
<dbReference type="Proteomes" id="UP000231896">
    <property type="component" value="Chromosome"/>
</dbReference>
<evidence type="ECO:0000256" key="4">
    <source>
        <dbReference type="ARBA" id="ARBA00022723"/>
    </source>
</evidence>
<evidence type="ECO:0000259" key="8">
    <source>
        <dbReference type="Pfam" id="PF00557"/>
    </source>
</evidence>
<feature type="binding site" evidence="6">
    <location>
        <position position="106"/>
    </location>
    <ligand>
        <name>a divalent metal cation</name>
        <dbReference type="ChEBI" id="CHEBI:60240"/>
        <label>1</label>
    </ligand>
</feature>
<organism evidence="9 10">
    <name type="scientific">Mesoplasma melaleucae</name>
    <dbReference type="NCBI Taxonomy" id="81459"/>
    <lineage>
        <taxon>Bacteria</taxon>
        <taxon>Bacillati</taxon>
        <taxon>Mycoplasmatota</taxon>
        <taxon>Mollicutes</taxon>
        <taxon>Entomoplasmatales</taxon>
        <taxon>Entomoplasmataceae</taxon>
        <taxon>Mesoplasma</taxon>
    </lineage>
</organism>
<dbReference type="SUPFAM" id="SSF55920">
    <property type="entry name" value="Creatinase/aminopeptidase"/>
    <property type="match status" value="1"/>
</dbReference>
<dbReference type="InterPro" id="IPR000994">
    <property type="entry name" value="Pept_M24"/>
</dbReference>
<feature type="binding site" evidence="6">
    <location>
        <position position="234"/>
    </location>
    <ligand>
        <name>a divalent metal cation</name>
        <dbReference type="ChEBI" id="CHEBI:60240"/>
        <label>2</label>
        <note>catalytic</note>
    </ligand>
</feature>
<dbReference type="PANTHER" id="PTHR43330">
    <property type="entry name" value="METHIONINE AMINOPEPTIDASE"/>
    <property type="match status" value="1"/>
</dbReference>
<accession>A0A2K8NYN8</accession>
<dbReference type="InterPro" id="IPR001714">
    <property type="entry name" value="Pept_M24_MAP"/>
</dbReference>
<gene>
    <name evidence="6 9" type="primary">map</name>
    <name evidence="9" type="ORF">EMELA_v1c01710</name>
</gene>